<dbReference type="FunFam" id="3.40.640.10:FF:000046">
    <property type="entry name" value="Cystathionine gamma-lyase"/>
    <property type="match status" value="1"/>
</dbReference>
<comment type="cofactor">
    <cofactor evidence="1 9">
        <name>pyridoxal 5'-phosphate</name>
        <dbReference type="ChEBI" id="CHEBI:597326"/>
    </cofactor>
</comment>
<reference evidence="11" key="1">
    <citation type="submission" date="2016-10" db="EMBL/GenBank/DDBJ databases">
        <authorList>
            <person name="Varghese N."/>
            <person name="Submissions S."/>
        </authorList>
    </citation>
    <scope>NUCLEOTIDE SEQUENCE [LARGE SCALE GENOMIC DNA]</scope>
    <source>
        <strain evidence="11">CGMCC 1.10784</strain>
    </source>
</reference>
<dbReference type="AlphaFoldDB" id="A0A1I2BTN0"/>
<evidence type="ECO:0000256" key="3">
    <source>
        <dbReference type="ARBA" id="ARBA00022898"/>
    </source>
</evidence>
<keyword evidence="10" id="KW-0456">Lyase</keyword>
<dbReference type="EMBL" id="FOMT01000003">
    <property type="protein sequence ID" value="SFE59486.1"/>
    <property type="molecule type" value="Genomic_DNA"/>
</dbReference>
<dbReference type="PANTHER" id="PTHR11808">
    <property type="entry name" value="TRANS-SULFURATION ENZYME FAMILY MEMBER"/>
    <property type="match status" value="1"/>
</dbReference>
<evidence type="ECO:0000256" key="7">
    <source>
        <dbReference type="ARBA" id="ARBA00052699"/>
    </source>
</evidence>
<evidence type="ECO:0000256" key="5">
    <source>
        <dbReference type="ARBA" id="ARBA00047199"/>
    </source>
</evidence>
<dbReference type="PIRSF" id="PIRSF001434">
    <property type="entry name" value="CGS"/>
    <property type="match status" value="1"/>
</dbReference>
<dbReference type="InterPro" id="IPR000277">
    <property type="entry name" value="Cys/Met-Metab_PyrdxlP-dep_enz"/>
</dbReference>
<evidence type="ECO:0000256" key="4">
    <source>
        <dbReference type="ARBA" id="ARBA00047175"/>
    </source>
</evidence>
<dbReference type="Proteomes" id="UP000198855">
    <property type="component" value="Unassembled WGS sequence"/>
</dbReference>
<name>A0A1I2BTN0_9BACL</name>
<evidence type="ECO:0000256" key="9">
    <source>
        <dbReference type="RuleBase" id="RU362118"/>
    </source>
</evidence>
<keyword evidence="11" id="KW-1185">Reference proteome</keyword>
<sequence>MQEKEESMFTSVAETPFDERHYGAINPPIYQNSLFAFKTHQEFDLAMKDTMKNHVYSRGNNPTVEYLEKKIAMLESGDVSKCFASGMAAISSTIMSVVNHGDHVVCVSQAYGPTREFLSEFLFRFGVSTTFVDGKSMEELKSATRINTKLLYLESPTSLLFELQDLSACAALAKSIGAVTIIDNTWATPCHQKPLTLGIDLVVHSITKYFSGHSDCMGGVVVGSDKLVSKIIFKEYMLLGGIMTPQVATTVTRGLRTLPLRMERHEKSALIVAEHLTKQAYVTRVNHPGLNQHPQHELALRQMTGFSSLFSFDSDEPIEKLKQFASSLNYFRIGVSWGGYESLISVNQIDLQQTGQYRNVVRIYVGLEDPADLIDDIDNAWRQVSLF</sequence>
<comment type="catalytic activity">
    <reaction evidence="6">
        <text>L-homocysteine + H2O = 2-oxobutanoate + hydrogen sulfide + NH4(+) + H(+)</text>
        <dbReference type="Rhea" id="RHEA:14501"/>
        <dbReference type="ChEBI" id="CHEBI:15377"/>
        <dbReference type="ChEBI" id="CHEBI:15378"/>
        <dbReference type="ChEBI" id="CHEBI:16763"/>
        <dbReference type="ChEBI" id="CHEBI:28938"/>
        <dbReference type="ChEBI" id="CHEBI:29919"/>
        <dbReference type="ChEBI" id="CHEBI:58199"/>
        <dbReference type="EC" id="4.4.1.2"/>
    </reaction>
    <physiologicalReaction direction="left-to-right" evidence="6">
        <dbReference type="Rhea" id="RHEA:14502"/>
    </physiologicalReaction>
</comment>
<dbReference type="RefSeq" id="WP_245773061.1">
    <property type="nucleotide sequence ID" value="NZ_FOMT01000003.1"/>
</dbReference>
<dbReference type="Pfam" id="PF01053">
    <property type="entry name" value="Cys_Met_Meta_PP"/>
    <property type="match status" value="1"/>
</dbReference>
<comment type="catalytic activity">
    <reaction evidence="7">
        <text>L-methionine + H2O = methanethiol + 2-oxobutanoate + NH4(+)</text>
        <dbReference type="Rhea" id="RHEA:23800"/>
        <dbReference type="ChEBI" id="CHEBI:15377"/>
        <dbReference type="ChEBI" id="CHEBI:16007"/>
        <dbReference type="ChEBI" id="CHEBI:16763"/>
        <dbReference type="ChEBI" id="CHEBI:28938"/>
        <dbReference type="ChEBI" id="CHEBI:57844"/>
        <dbReference type="EC" id="4.4.1.11"/>
    </reaction>
    <physiologicalReaction direction="left-to-right" evidence="7">
        <dbReference type="Rhea" id="RHEA:23801"/>
    </physiologicalReaction>
</comment>
<dbReference type="STRING" id="1045775.SAMN05216378_3661"/>
<dbReference type="GO" id="GO:0047982">
    <property type="term" value="F:homocysteine desulfhydrase activity"/>
    <property type="evidence" value="ECO:0007669"/>
    <property type="project" value="UniProtKB-EC"/>
</dbReference>
<proteinExistence type="inferred from homology"/>
<dbReference type="GO" id="GO:0019346">
    <property type="term" value="P:transsulfuration"/>
    <property type="evidence" value="ECO:0007669"/>
    <property type="project" value="InterPro"/>
</dbReference>
<dbReference type="PANTHER" id="PTHR11808:SF80">
    <property type="entry name" value="CYSTATHIONINE GAMMA-LYASE"/>
    <property type="match status" value="1"/>
</dbReference>
<gene>
    <name evidence="10" type="ORF">SAMN05216378_3661</name>
</gene>
<dbReference type="InterPro" id="IPR015422">
    <property type="entry name" value="PyrdxlP-dep_Trfase_small"/>
</dbReference>
<dbReference type="GO" id="GO:0005737">
    <property type="term" value="C:cytoplasm"/>
    <property type="evidence" value="ECO:0007669"/>
    <property type="project" value="TreeGrafter"/>
</dbReference>
<evidence type="ECO:0000256" key="6">
    <source>
        <dbReference type="ARBA" id="ARBA00048780"/>
    </source>
</evidence>
<dbReference type="GO" id="GO:0030170">
    <property type="term" value="F:pyridoxal phosphate binding"/>
    <property type="evidence" value="ECO:0007669"/>
    <property type="project" value="InterPro"/>
</dbReference>
<evidence type="ECO:0000313" key="11">
    <source>
        <dbReference type="Proteomes" id="UP000198855"/>
    </source>
</evidence>
<accession>A0A1I2BTN0</accession>
<comment type="similarity">
    <text evidence="2 9">Belongs to the trans-sulfuration enzymes family.</text>
</comment>
<feature type="modified residue" description="N6-(pyridoxal phosphate)lysine" evidence="8">
    <location>
        <position position="208"/>
    </location>
</feature>
<dbReference type="PROSITE" id="PS00868">
    <property type="entry name" value="CYS_MET_METAB_PP"/>
    <property type="match status" value="1"/>
</dbReference>
<evidence type="ECO:0000256" key="1">
    <source>
        <dbReference type="ARBA" id="ARBA00001933"/>
    </source>
</evidence>
<dbReference type="EC" id="4.4.1.2" evidence="4"/>
<dbReference type="Gene3D" id="3.90.1150.10">
    <property type="entry name" value="Aspartate Aminotransferase, domain 1"/>
    <property type="match status" value="1"/>
</dbReference>
<protein>
    <recommendedName>
        <fullName evidence="4">homocysteine desulfhydrase</fullName>
        <ecNumber evidence="4">4.4.1.2</ecNumber>
    </recommendedName>
    <alternativeName>
        <fullName evidence="5">Homocysteine desulfhydrase</fullName>
    </alternativeName>
</protein>
<dbReference type="InterPro" id="IPR054542">
    <property type="entry name" value="Cys_met_metab_PP"/>
</dbReference>
<keyword evidence="3 8" id="KW-0663">Pyridoxal phosphate</keyword>
<organism evidence="10 11">
    <name type="scientific">Paenibacillus catalpae</name>
    <dbReference type="NCBI Taxonomy" id="1045775"/>
    <lineage>
        <taxon>Bacteria</taxon>
        <taxon>Bacillati</taxon>
        <taxon>Bacillota</taxon>
        <taxon>Bacilli</taxon>
        <taxon>Bacillales</taxon>
        <taxon>Paenibacillaceae</taxon>
        <taxon>Paenibacillus</taxon>
    </lineage>
</organism>
<evidence type="ECO:0000313" key="10">
    <source>
        <dbReference type="EMBL" id="SFE59486.1"/>
    </source>
</evidence>
<dbReference type="InterPro" id="IPR015421">
    <property type="entry name" value="PyrdxlP-dep_Trfase_major"/>
</dbReference>
<dbReference type="CDD" id="cd00614">
    <property type="entry name" value="CGS_like"/>
    <property type="match status" value="1"/>
</dbReference>
<dbReference type="Gene3D" id="3.40.640.10">
    <property type="entry name" value="Type I PLP-dependent aspartate aminotransferase-like (Major domain)"/>
    <property type="match status" value="1"/>
</dbReference>
<dbReference type="SUPFAM" id="SSF53383">
    <property type="entry name" value="PLP-dependent transferases"/>
    <property type="match status" value="1"/>
</dbReference>
<evidence type="ECO:0000256" key="8">
    <source>
        <dbReference type="PIRSR" id="PIRSR001434-2"/>
    </source>
</evidence>
<evidence type="ECO:0000256" key="2">
    <source>
        <dbReference type="ARBA" id="ARBA00009077"/>
    </source>
</evidence>
<dbReference type="GO" id="GO:0018826">
    <property type="term" value="F:methionine gamma-lyase activity"/>
    <property type="evidence" value="ECO:0007669"/>
    <property type="project" value="UniProtKB-EC"/>
</dbReference>
<dbReference type="InterPro" id="IPR015424">
    <property type="entry name" value="PyrdxlP-dep_Trfase"/>
</dbReference>